<reference evidence="9" key="2">
    <citation type="journal article" date="2021" name="PeerJ">
        <title>Extensive microbial diversity within the chicken gut microbiome revealed by metagenomics and culture.</title>
        <authorList>
            <person name="Gilroy R."/>
            <person name="Ravi A."/>
            <person name="Getino M."/>
            <person name="Pursley I."/>
            <person name="Horton D.L."/>
            <person name="Alikhan N.F."/>
            <person name="Baker D."/>
            <person name="Gharbi K."/>
            <person name="Hall N."/>
            <person name="Watson M."/>
            <person name="Adriaenssens E.M."/>
            <person name="Foster-Nyarko E."/>
            <person name="Jarju S."/>
            <person name="Secka A."/>
            <person name="Antonio M."/>
            <person name="Oren A."/>
            <person name="Chaudhuri R.R."/>
            <person name="La Ragione R."/>
            <person name="Hildebrand F."/>
            <person name="Pallen M.J."/>
        </authorList>
    </citation>
    <scope>NUCLEOTIDE SEQUENCE</scope>
    <source>
        <strain evidence="9">14700</strain>
    </source>
</reference>
<dbReference type="Pfam" id="PF07508">
    <property type="entry name" value="Recombinase"/>
    <property type="match status" value="1"/>
</dbReference>
<dbReference type="EMBL" id="JADIMF010000045">
    <property type="protein sequence ID" value="MBO8468703.1"/>
    <property type="molecule type" value="Genomic_DNA"/>
</dbReference>
<dbReference type="InterPro" id="IPR038109">
    <property type="entry name" value="DNA_bind_recomb_sf"/>
</dbReference>
<evidence type="ECO:0000256" key="2">
    <source>
        <dbReference type="ARBA" id="ARBA00022908"/>
    </source>
</evidence>
<accession>A0A9D9IBG7</accession>
<dbReference type="InterPro" id="IPR006118">
    <property type="entry name" value="Recombinase_CS"/>
</dbReference>
<name>A0A9D9IBG7_9SPIO</name>
<keyword evidence="3" id="KW-0238">DNA-binding</keyword>
<evidence type="ECO:0000313" key="9">
    <source>
        <dbReference type="EMBL" id="MBO8468703.1"/>
    </source>
</evidence>
<feature type="domain" description="Resolvase/invertase-type recombinase catalytic" evidence="7">
    <location>
        <begin position="1"/>
        <end position="143"/>
    </location>
</feature>
<feature type="domain" description="Recombinase" evidence="8">
    <location>
        <begin position="153"/>
        <end position="275"/>
    </location>
</feature>
<dbReference type="PROSITE" id="PS00397">
    <property type="entry name" value="RECOMBINASES_1"/>
    <property type="match status" value="1"/>
</dbReference>
<dbReference type="Gene3D" id="3.40.50.1390">
    <property type="entry name" value="Resolvase, N-terminal catalytic domain"/>
    <property type="match status" value="1"/>
</dbReference>
<organism evidence="9 10">
    <name type="scientific">Candidatus Ornithospirochaeta stercoravium</name>
    <dbReference type="NCBI Taxonomy" id="2840897"/>
    <lineage>
        <taxon>Bacteria</taxon>
        <taxon>Pseudomonadati</taxon>
        <taxon>Spirochaetota</taxon>
        <taxon>Spirochaetia</taxon>
        <taxon>Spirochaetales</taxon>
        <taxon>Spirochaetaceae</taxon>
        <taxon>Spirochaetaceae incertae sedis</taxon>
        <taxon>Candidatus Ornithospirochaeta</taxon>
    </lineage>
</organism>
<evidence type="ECO:0000259" key="7">
    <source>
        <dbReference type="PROSITE" id="PS51736"/>
    </source>
</evidence>
<dbReference type="SMART" id="SM00857">
    <property type="entry name" value="Resolvase"/>
    <property type="match status" value="1"/>
</dbReference>
<sequence>MYYGYARVSTINQNDTSIEVQLEFLKHQANELGESFTPKFEKASGKSVEGRDVFKSLLLSLKFGDILGVYDNSRLGRNTEDNLKIIHDLSQRGVKVQISGRFIDPINPQDELMFTIESSISTYQRKVQLDKAKAGIKKQRENGDRVLKGNTLGWDYIKKNGKVSFEINEREAKIIRYIYELYINGSSCNEIKRILEDQVINFNGNSISVCQIRRMLSQPLYIGYYYRESHSNDKKYILTKENMDELLVKSNLYPPILDEDIWWTANKIWNQSSRRFRQKYRSSEYE</sequence>
<dbReference type="CDD" id="cd03768">
    <property type="entry name" value="SR_ResInv"/>
    <property type="match status" value="1"/>
</dbReference>
<comment type="similarity">
    <text evidence="1">Belongs to the site-specific recombinase resolvase family.</text>
</comment>
<comment type="caution">
    <text evidence="9">The sequence shown here is derived from an EMBL/GenBank/DDBJ whole genome shotgun (WGS) entry which is preliminary data.</text>
</comment>
<dbReference type="InterPro" id="IPR050639">
    <property type="entry name" value="SSR_resolvase"/>
</dbReference>
<dbReference type="AlphaFoldDB" id="A0A9D9IBG7"/>
<evidence type="ECO:0000313" key="10">
    <source>
        <dbReference type="Proteomes" id="UP000810292"/>
    </source>
</evidence>
<proteinExistence type="inferred from homology"/>
<evidence type="ECO:0000256" key="3">
    <source>
        <dbReference type="ARBA" id="ARBA00023125"/>
    </source>
</evidence>
<feature type="non-terminal residue" evidence="9">
    <location>
        <position position="286"/>
    </location>
</feature>
<dbReference type="SUPFAM" id="SSF53041">
    <property type="entry name" value="Resolvase-like"/>
    <property type="match status" value="1"/>
</dbReference>
<dbReference type="Pfam" id="PF00239">
    <property type="entry name" value="Resolvase"/>
    <property type="match status" value="1"/>
</dbReference>
<reference evidence="9" key="1">
    <citation type="submission" date="2020-10" db="EMBL/GenBank/DDBJ databases">
        <authorList>
            <person name="Gilroy R."/>
        </authorList>
    </citation>
    <scope>NUCLEOTIDE SEQUENCE</scope>
    <source>
        <strain evidence="9">14700</strain>
    </source>
</reference>
<evidence type="ECO:0000256" key="5">
    <source>
        <dbReference type="PIRSR" id="PIRSR606118-50"/>
    </source>
</evidence>
<dbReference type="InterPro" id="IPR006119">
    <property type="entry name" value="Resolv_N"/>
</dbReference>
<dbReference type="PANTHER" id="PTHR30461">
    <property type="entry name" value="DNA-INVERTASE FROM LAMBDOID PROPHAGE"/>
    <property type="match status" value="1"/>
</dbReference>
<evidence type="ECO:0000256" key="4">
    <source>
        <dbReference type="ARBA" id="ARBA00023172"/>
    </source>
</evidence>
<dbReference type="GO" id="GO:0000150">
    <property type="term" value="F:DNA strand exchange activity"/>
    <property type="evidence" value="ECO:0007669"/>
    <property type="project" value="InterPro"/>
</dbReference>
<evidence type="ECO:0000256" key="6">
    <source>
        <dbReference type="PROSITE-ProRule" id="PRU10137"/>
    </source>
</evidence>
<dbReference type="GO" id="GO:0003677">
    <property type="term" value="F:DNA binding"/>
    <property type="evidence" value="ECO:0007669"/>
    <property type="project" value="UniProtKB-KW"/>
</dbReference>
<evidence type="ECO:0000256" key="1">
    <source>
        <dbReference type="ARBA" id="ARBA00009913"/>
    </source>
</evidence>
<dbReference type="GO" id="GO:0015074">
    <property type="term" value="P:DNA integration"/>
    <property type="evidence" value="ECO:0007669"/>
    <property type="project" value="UniProtKB-KW"/>
</dbReference>
<feature type="active site" description="O-(5'-phospho-DNA)-serine intermediate" evidence="5 6">
    <location>
        <position position="9"/>
    </location>
</feature>
<dbReference type="PROSITE" id="PS51737">
    <property type="entry name" value="RECOMBINASE_DNA_BIND"/>
    <property type="match status" value="1"/>
</dbReference>
<gene>
    <name evidence="9" type="ORF">IAA72_02830</name>
</gene>
<dbReference type="PANTHER" id="PTHR30461:SF26">
    <property type="entry name" value="RESOLVASE HOMOLOG YNEB"/>
    <property type="match status" value="1"/>
</dbReference>
<keyword evidence="4" id="KW-0233">DNA recombination</keyword>
<protein>
    <submittedName>
        <fullName evidence="9">Recombinase family protein</fullName>
    </submittedName>
</protein>
<evidence type="ECO:0000259" key="8">
    <source>
        <dbReference type="PROSITE" id="PS51737"/>
    </source>
</evidence>
<dbReference type="InterPro" id="IPR011109">
    <property type="entry name" value="DNA_bind_recombinase_dom"/>
</dbReference>
<dbReference type="PROSITE" id="PS51736">
    <property type="entry name" value="RECOMBINASES_3"/>
    <property type="match status" value="1"/>
</dbReference>
<dbReference type="InterPro" id="IPR036162">
    <property type="entry name" value="Resolvase-like_N_sf"/>
</dbReference>
<dbReference type="Gene3D" id="3.90.1750.20">
    <property type="entry name" value="Putative Large Serine Recombinase, Chain B, Domain 2"/>
    <property type="match status" value="1"/>
</dbReference>
<dbReference type="Proteomes" id="UP000810292">
    <property type="component" value="Unassembled WGS sequence"/>
</dbReference>
<keyword evidence="2" id="KW-0229">DNA integration</keyword>